<evidence type="ECO:0000313" key="2">
    <source>
        <dbReference type="EMBL" id="QDU68724.1"/>
    </source>
</evidence>
<name>A0A518BP19_9BACT</name>
<proteinExistence type="predicted"/>
<evidence type="ECO:0000256" key="1">
    <source>
        <dbReference type="SAM" id="Phobius"/>
    </source>
</evidence>
<protein>
    <submittedName>
        <fullName evidence="2">Uncharacterized protein</fullName>
    </submittedName>
</protein>
<keyword evidence="3" id="KW-1185">Reference proteome</keyword>
<evidence type="ECO:0000313" key="3">
    <source>
        <dbReference type="Proteomes" id="UP000316921"/>
    </source>
</evidence>
<organism evidence="2 3">
    <name type="scientific">Engelhardtia mirabilis</name>
    <dbReference type="NCBI Taxonomy" id="2528011"/>
    <lineage>
        <taxon>Bacteria</taxon>
        <taxon>Pseudomonadati</taxon>
        <taxon>Planctomycetota</taxon>
        <taxon>Planctomycetia</taxon>
        <taxon>Planctomycetia incertae sedis</taxon>
        <taxon>Engelhardtia</taxon>
    </lineage>
</organism>
<dbReference type="Proteomes" id="UP000316921">
    <property type="component" value="Chromosome"/>
</dbReference>
<dbReference type="AlphaFoldDB" id="A0A518BP19"/>
<feature type="transmembrane region" description="Helical" evidence="1">
    <location>
        <begin position="29"/>
        <end position="51"/>
    </location>
</feature>
<keyword evidence="1" id="KW-0812">Transmembrane</keyword>
<dbReference type="EMBL" id="CP036287">
    <property type="protein sequence ID" value="QDU68724.1"/>
    <property type="molecule type" value="Genomic_DNA"/>
</dbReference>
<sequence length="56" mass="5821">MIGSALTLFVAALLSGLIGYLDLIGSASVFAQMAFWVFLALFAVALGVGGLRRPAY</sequence>
<reference evidence="2 3" key="1">
    <citation type="submission" date="2019-02" db="EMBL/GenBank/DDBJ databases">
        <title>Deep-cultivation of Planctomycetes and their phenomic and genomic characterization uncovers novel biology.</title>
        <authorList>
            <person name="Wiegand S."/>
            <person name="Jogler M."/>
            <person name="Boedeker C."/>
            <person name="Pinto D."/>
            <person name="Vollmers J."/>
            <person name="Rivas-Marin E."/>
            <person name="Kohn T."/>
            <person name="Peeters S.H."/>
            <person name="Heuer A."/>
            <person name="Rast P."/>
            <person name="Oberbeckmann S."/>
            <person name="Bunk B."/>
            <person name="Jeske O."/>
            <person name="Meyerdierks A."/>
            <person name="Storesund J.E."/>
            <person name="Kallscheuer N."/>
            <person name="Luecker S."/>
            <person name="Lage O.M."/>
            <person name="Pohl T."/>
            <person name="Merkel B.J."/>
            <person name="Hornburger P."/>
            <person name="Mueller R.-W."/>
            <person name="Bruemmer F."/>
            <person name="Labrenz M."/>
            <person name="Spormann A.M."/>
            <person name="Op den Camp H."/>
            <person name="Overmann J."/>
            <person name="Amann R."/>
            <person name="Jetten M.S.M."/>
            <person name="Mascher T."/>
            <person name="Medema M.H."/>
            <person name="Devos D.P."/>
            <person name="Kaster A.-K."/>
            <person name="Ovreas L."/>
            <person name="Rohde M."/>
            <person name="Galperin M.Y."/>
            <person name="Jogler C."/>
        </authorList>
    </citation>
    <scope>NUCLEOTIDE SEQUENCE [LARGE SCALE GENOMIC DNA]</scope>
    <source>
        <strain evidence="2 3">Pla133</strain>
    </source>
</reference>
<keyword evidence="1" id="KW-1133">Transmembrane helix</keyword>
<dbReference type="KEGG" id="pbap:Pla133_38270"/>
<gene>
    <name evidence="2" type="ORF">Pla133_38270</name>
</gene>
<accession>A0A518BP19</accession>
<dbReference type="RefSeq" id="WP_145067977.1">
    <property type="nucleotide sequence ID" value="NZ_CP036287.1"/>
</dbReference>
<keyword evidence="1" id="KW-0472">Membrane</keyword>